<gene>
    <name evidence="1" type="ORF">BKM07_26105</name>
</gene>
<evidence type="ECO:0000313" key="2">
    <source>
        <dbReference type="Proteomes" id="UP000236998"/>
    </source>
</evidence>
<protein>
    <submittedName>
        <fullName evidence="1">Uncharacterized protein</fullName>
    </submittedName>
</protein>
<proteinExistence type="predicted"/>
<dbReference type="EMBL" id="MLET01000035">
    <property type="protein sequence ID" value="POD60442.1"/>
    <property type="molecule type" value="Genomic_DNA"/>
</dbReference>
<reference evidence="1 2" key="1">
    <citation type="submission" date="2016-10" db="EMBL/GenBank/DDBJ databases">
        <title>Comparative genomics of Pseudomonas syringae.</title>
        <authorList>
            <person name="Hulin M.T."/>
        </authorList>
    </citation>
    <scope>NUCLEOTIDE SEQUENCE [LARGE SCALE GENOMIC DNA]</scope>
    <source>
        <strain evidence="1 2">9643</strain>
    </source>
</reference>
<organism evidence="1 2">
    <name type="scientific">Pseudomonas syringae group genomosp. 3</name>
    <dbReference type="NCBI Taxonomy" id="251701"/>
    <lineage>
        <taxon>Bacteria</taxon>
        <taxon>Pseudomonadati</taxon>
        <taxon>Pseudomonadota</taxon>
        <taxon>Gammaproteobacteria</taxon>
        <taxon>Pseudomonadales</taxon>
        <taxon>Pseudomonadaceae</taxon>
        <taxon>Pseudomonas</taxon>
    </lineage>
</organism>
<dbReference type="AlphaFoldDB" id="A0ABD6V3T5"/>
<evidence type="ECO:0000313" key="1">
    <source>
        <dbReference type="EMBL" id="POD60442.1"/>
    </source>
</evidence>
<name>A0ABD6V3T5_9PSED</name>
<accession>A0ABD6V3T5</accession>
<dbReference type="Proteomes" id="UP000236998">
    <property type="component" value="Unassembled WGS sequence"/>
</dbReference>
<comment type="caution">
    <text evidence="1">The sequence shown here is derived from an EMBL/GenBank/DDBJ whole genome shotgun (WGS) entry which is preliminary data.</text>
</comment>
<sequence length="157" mass="18258">MMKINTINPFVGLARYESWKSEWVNKNNVDELSYLSSKCNPEDVLLSCKLFFPSFFVVGDGVFLESKYDSDIVNRWFDQFDGNLRLTEKMVNHIHLYDVFDGCSEKVDERVFEQLADAVAISWRMVLGHKFPKKKFNVEVSNSDQDYGPVVTFYQVA</sequence>